<keyword evidence="3" id="KW-1185">Reference proteome</keyword>
<dbReference type="EMBL" id="MVGT01001058">
    <property type="protein sequence ID" value="OVA14270.1"/>
    <property type="molecule type" value="Genomic_DNA"/>
</dbReference>
<dbReference type="AlphaFoldDB" id="A0A200QV23"/>
<dbReference type="PANTHER" id="PTHR46554:SF2">
    <property type="entry name" value="TFIIS N-TERMINAL DOMAIN-CONTAINING PROTEIN"/>
    <property type="match status" value="1"/>
</dbReference>
<evidence type="ECO:0000313" key="3">
    <source>
        <dbReference type="Proteomes" id="UP000195402"/>
    </source>
</evidence>
<dbReference type="Proteomes" id="UP000195402">
    <property type="component" value="Unassembled WGS sequence"/>
</dbReference>
<protein>
    <submittedName>
        <fullName evidence="2">Uncharacterized protein</fullName>
    </submittedName>
</protein>
<dbReference type="OrthoDB" id="1916211at2759"/>
<name>A0A200QV23_MACCD</name>
<proteinExistence type="predicted"/>
<accession>A0A200QV23</accession>
<dbReference type="PANTHER" id="PTHR46554">
    <property type="entry name" value="MEDIATOR OF RNA POLYMERASE II TRANSCRIPTION SUBUNIT 26A-RELATED"/>
    <property type="match status" value="1"/>
</dbReference>
<feature type="compositionally biased region" description="Basic and acidic residues" evidence="1">
    <location>
        <begin position="43"/>
        <end position="55"/>
    </location>
</feature>
<evidence type="ECO:0000256" key="1">
    <source>
        <dbReference type="SAM" id="MobiDB-lite"/>
    </source>
</evidence>
<evidence type="ECO:0000313" key="2">
    <source>
        <dbReference type="EMBL" id="OVA14270.1"/>
    </source>
</evidence>
<feature type="region of interest" description="Disordered" evidence="1">
    <location>
        <begin position="43"/>
        <end position="77"/>
    </location>
</feature>
<reference evidence="2 3" key="1">
    <citation type="journal article" date="2017" name="Mol. Plant">
        <title>The Genome of Medicinal Plant Macleaya cordata Provides New Insights into Benzylisoquinoline Alkaloids Metabolism.</title>
        <authorList>
            <person name="Liu X."/>
            <person name="Liu Y."/>
            <person name="Huang P."/>
            <person name="Ma Y."/>
            <person name="Qing Z."/>
            <person name="Tang Q."/>
            <person name="Cao H."/>
            <person name="Cheng P."/>
            <person name="Zheng Y."/>
            <person name="Yuan Z."/>
            <person name="Zhou Y."/>
            <person name="Liu J."/>
            <person name="Tang Z."/>
            <person name="Zhuo Y."/>
            <person name="Zhang Y."/>
            <person name="Yu L."/>
            <person name="Huang J."/>
            <person name="Yang P."/>
            <person name="Peng Q."/>
            <person name="Zhang J."/>
            <person name="Jiang W."/>
            <person name="Zhang Z."/>
            <person name="Lin K."/>
            <person name="Ro D.K."/>
            <person name="Chen X."/>
            <person name="Xiong X."/>
            <person name="Shang Y."/>
            <person name="Huang S."/>
            <person name="Zeng J."/>
        </authorList>
    </citation>
    <scope>NUCLEOTIDE SEQUENCE [LARGE SCALE GENOMIC DNA]</scope>
    <source>
        <strain evidence="3">cv. BLH2017</strain>
        <tissue evidence="2">Root</tissue>
    </source>
</reference>
<sequence>MKLEDHSSLPRRQQSHIIMTKPTGKQLMMMNQKPKEEDEIKFLTRHDDNEKKEEMLVQDQTGSAMYTSTTGSTSQKEYSDDAAAFRIKIEAAKKKLHDGYLQAEMVKKQRVIKFVDPKDLPRQSLIRRRNYIRPKIQVNLWRAISGF</sequence>
<comment type="caution">
    <text evidence="2">The sequence shown here is derived from an EMBL/GenBank/DDBJ whole genome shotgun (WGS) entry which is preliminary data.</text>
</comment>
<organism evidence="2 3">
    <name type="scientific">Macleaya cordata</name>
    <name type="common">Five-seeded plume-poppy</name>
    <name type="synonym">Bocconia cordata</name>
    <dbReference type="NCBI Taxonomy" id="56857"/>
    <lineage>
        <taxon>Eukaryota</taxon>
        <taxon>Viridiplantae</taxon>
        <taxon>Streptophyta</taxon>
        <taxon>Embryophyta</taxon>
        <taxon>Tracheophyta</taxon>
        <taxon>Spermatophyta</taxon>
        <taxon>Magnoliopsida</taxon>
        <taxon>Ranunculales</taxon>
        <taxon>Papaveraceae</taxon>
        <taxon>Papaveroideae</taxon>
        <taxon>Macleaya</taxon>
    </lineage>
</organism>
<dbReference type="InParanoid" id="A0A200QV23"/>
<feature type="compositionally biased region" description="Polar residues" evidence="1">
    <location>
        <begin position="58"/>
        <end position="76"/>
    </location>
</feature>
<gene>
    <name evidence="2" type="ORF">BVC80_9027g16</name>
</gene>